<evidence type="ECO:0000256" key="2">
    <source>
        <dbReference type="ARBA" id="ARBA00022692"/>
    </source>
</evidence>
<evidence type="ECO:0000256" key="5">
    <source>
        <dbReference type="SAM" id="Coils"/>
    </source>
</evidence>
<dbReference type="HOGENOM" id="CLU_018816_15_1_10"/>
<accession>A0A0F5J816</accession>
<dbReference type="AlphaFoldDB" id="A0A0F5J816"/>
<evidence type="ECO:0000313" key="9">
    <source>
        <dbReference type="EMBL" id="KKB53542.1"/>
    </source>
</evidence>
<dbReference type="Pfam" id="PF25917">
    <property type="entry name" value="BSH_RND"/>
    <property type="match status" value="1"/>
</dbReference>
<protein>
    <submittedName>
        <fullName evidence="9">Uncharacterized protein</fullName>
    </submittedName>
</protein>
<evidence type="ECO:0000313" key="10">
    <source>
        <dbReference type="Proteomes" id="UP000033047"/>
    </source>
</evidence>
<dbReference type="GO" id="GO:0016020">
    <property type="term" value="C:membrane"/>
    <property type="evidence" value="ECO:0007669"/>
    <property type="project" value="UniProtKB-SubCell"/>
</dbReference>
<comment type="caution">
    <text evidence="9">The sequence shown here is derived from an EMBL/GenBank/DDBJ whole genome shotgun (WGS) entry which is preliminary data.</text>
</comment>
<gene>
    <name evidence="9" type="ORF">HMPREF1535_03084</name>
</gene>
<evidence type="ECO:0000259" key="7">
    <source>
        <dbReference type="Pfam" id="PF25917"/>
    </source>
</evidence>
<reference evidence="9 10" key="1">
    <citation type="submission" date="2013-04" db="EMBL/GenBank/DDBJ databases">
        <title>The Genome Sequence of Parabacteroides goldsteinii DSM 19448.</title>
        <authorList>
            <consortium name="The Broad Institute Genomics Platform"/>
            <person name="Earl A."/>
            <person name="Ward D."/>
            <person name="Feldgarden M."/>
            <person name="Gevers D."/>
            <person name="Martens E."/>
            <person name="Sakamoto M."/>
            <person name="Benno Y."/>
            <person name="Song Y."/>
            <person name="Liu C."/>
            <person name="Lee J."/>
            <person name="Bolanos M."/>
            <person name="Vaisanen M.L."/>
            <person name="Finegold S.M."/>
            <person name="Walker B."/>
            <person name="Young S."/>
            <person name="Zeng Q."/>
            <person name="Gargeya S."/>
            <person name="Fitzgerald M."/>
            <person name="Haas B."/>
            <person name="Abouelleil A."/>
            <person name="Allen A.W."/>
            <person name="Alvarado L."/>
            <person name="Arachchi H.M."/>
            <person name="Berlin A.M."/>
            <person name="Chapman S.B."/>
            <person name="Gainer-Dewar J."/>
            <person name="Goldberg J."/>
            <person name="Griggs A."/>
            <person name="Gujja S."/>
            <person name="Hansen M."/>
            <person name="Howarth C."/>
            <person name="Imamovic A."/>
            <person name="Ireland A."/>
            <person name="Larimer J."/>
            <person name="McCowan C."/>
            <person name="Murphy C."/>
            <person name="Pearson M."/>
            <person name="Poon T.W."/>
            <person name="Priest M."/>
            <person name="Roberts A."/>
            <person name="Saif S."/>
            <person name="Shea T."/>
            <person name="Sisk P."/>
            <person name="Sykes S."/>
            <person name="Wortman J."/>
            <person name="Nusbaum C."/>
            <person name="Birren B."/>
        </authorList>
    </citation>
    <scope>NUCLEOTIDE SEQUENCE [LARGE SCALE GENOMIC DNA]</scope>
    <source>
        <strain evidence="9 10">DSM 19448</strain>
    </source>
</reference>
<proteinExistence type="predicted"/>
<dbReference type="GO" id="GO:0055085">
    <property type="term" value="P:transmembrane transport"/>
    <property type="evidence" value="ECO:0007669"/>
    <property type="project" value="InterPro"/>
</dbReference>
<evidence type="ECO:0000256" key="4">
    <source>
        <dbReference type="ARBA" id="ARBA00023136"/>
    </source>
</evidence>
<keyword evidence="2 6" id="KW-0812">Transmembrane</keyword>
<feature type="transmembrane region" description="Helical" evidence="6">
    <location>
        <begin position="15"/>
        <end position="34"/>
    </location>
</feature>
<dbReference type="InterPro" id="IPR058625">
    <property type="entry name" value="MdtA-like_BSH"/>
</dbReference>
<evidence type="ECO:0000259" key="8">
    <source>
        <dbReference type="Pfam" id="PF25963"/>
    </source>
</evidence>
<feature type="coiled-coil region" evidence="5">
    <location>
        <begin position="88"/>
        <end position="122"/>
    </location>
</feature>
<dbReference type="PATRIC" id="fig|927665.4.peg.3172"/>
<dbReference type="PANTHER" id="PTHR30386">
    <property type="entry name" value="MEMBRANE FUSION SUBUNIT OF EMRAB-TOLC MULTIDRUG EFFLUX PUMP"/>
    <property type="match status" value="1"/>
</dbReference>
<comment type="subcellular location">
    <subcellularLocation>
        <location evidence="1">Membrane</location>
        <topology evidence="1">Single-pass membrane protein</topology>
    </subcellularLocation>
</comment>
<dbReference type="SUPFAM" id="SSF111369">
    <property type="entry name" value="HlyD-like secretion proteins"/>
    <property type="match status" value="1"/>
</dbReference>
<evidence type="ECO:0000256" key="3">
    <source>
        <dbReference type="ARBA" id="ARBA00022989"/>
    </source>
</evidence>
<name>A0A0F5J816_9BACT</name>
<dbReference type="Gene3D" id="2.40.30.170">
    <property type="match status" value="1"/>
</dbReference>
<dbReference type="Gene3D" id="1.10.287.470">
    <property type="entry name" value="Helix hairpin bin"/>
    <property type="match status" value="1"/>
</dbReference>
<feature type="domain" description="p-hydroxybenzoic acid efflux pump subunit AaeA-like beta-barrel" evidence="8">
    <location>
        <begin position="239"/>
        <end position="335"/>
    </location>
</feature>
<dbReference type="STRING" id="927665.HMPREF1535_03084"/>
<organism evidence="9 10">
    <name type="scientific">Parabacteroides goldsteinii DSM 19448 = WAL 12034</name>
    <dbReference type="NCBI Taxonomy" id="927665"/>
    <lineage>
        <taxon>Bacteria</taxon>
        <taxon>Pseudomonadati</taxon>
        <taxon>Bacteroidota</taxon>
        <taxon>Bacteroidia</taxon>
        <taxon>Bacteroidales</taxon>
        <taxon>Tannerellaceae</taxon>
        <taxon>Parabacteroides</taxon>
    </lineage>
</organism>
<dbReference type="Proteomes" id="UP000033047">
    <property type="component" value="Unassembled WGS sequence"/>
</dbReference>
<keyword evidence="5" id="KW-0175">Coiled coil</keyword>
<dbReference type="EMBL" id="AQHV01000014">
    <property type="protein sequence ID" value="KKB53542.1"/>
    <property type="molecule type" value="Genomic_DNA"/>
</dbReference>
<sequence length="339" mass="37693">MDSVSTSNKTPNKSMIWLIAILVIAVIIAFLWWWNYRKYISTNDANLDSYRVSVASQVMGPMVRQYAWEGDTVKAGMLLAELDSSGIVAELQETIARREQTIANLKLEKENLNTAIKNLQLAEIAYHQAEVNYLRDQKLYSTNAVSQETFQDAEDSWKSTGIKVEVAKDQIKVSRAQITSGEAAIASADAAIESTRVSLGYYRITAPVDGVIAKRWSLPGDMVQPGQTLFTINEGKDLWVAVYLEETKFRTLRLGQKADFTLDAYPGLTFSGKIFYIGTNTASEFSLIPPNNASGNYTKVAQRIPIKVSVDQVKKGKENTRMPKLVSGMSATVKIIKEQ</sequence>
<dbReference type="InterPro" id="IPR050739">
    <property type="entry name" value="MFP"/>
</dbReference>
<keyword evidence="4 6" id="KW-0472">Membrane</keyword>
<dbReference type="Gene3D" id="2.40.50.100">
    <property type="match status" value="1"/>
</dbReference>
<dbReference type="InterPro" id="IPR058634">
    <property type="entry name" value="AaeA-lik-b-barrel"/>
</dbReference>
<feature type="domain" description="Multidrug resistance protein MdtA-like barrel-sandwich hybrid" evidence="7">
    <location>
        <begin position="52"/>
        <end position="232"/>
    </location>
</feature>
<evidence type="ECO:0000256" key="6">
    <source>
        <dbReference type="SAM" id="Phobius"/>
    </source>
</evidence>
<keyword evidence="3 6" id="KW-1133">Transmembrane helix</keyword>
<dbReference type="PANTHER" id="PTHR30386:SF26">
    <property type="entry name" value="TRANSPORT PROTEIN COMB"/>
    <property type="match status" value="1"/>
</dbReference>
<evidence type="ECO:0000256" key="1">
    <source>
        <dbReference type="ARBA" id="ARBA00004167"/>
    </source>
</evidence>
<dbReference type="Pfam" id="PF25963">
    <property type="entry name" value="Beta-barrel_AAEA"/>
    <property type="match status" value="1"/>
</dbReference>